<feature type="repeat" description="WD" evidence="1">
    <location>
        <begin position="485"/>
        <end position="526"/>
    </location>
</feature>
<dbReference type="SUPFAM" id="SSF63829">
    <property type="entry name" value="Calcium-dependent phosphotriesterase"/>
    <property type="match status" value="1"/>
</dbReference>
<evidence type="ECO:0000256" key="1">
    <source>
        <dbReference type="PROSITE-ProRule" id="PRU00221"/>
    </source>
</evidence>
<accession>B5CW89</accession>
<evidence type="ECO:0000259" key="2">
    <source>
        <dbReference type="Pfam" id="PF00656"/>
    </source>
</evidence>
<dbReference type="InterPro" id="IPR015943">
    <property type="entry name" value="WD40/YVTN_repeat-like_dom_sf"/>
</dbReference>
<gene>
    <name evidence="3" type="ORF">BACPLE_00979</name>
</gene>
<dbReference type="Proteomes" id="UP000003452">
    <property type="component" value="Unassembled WGS sequence"/>
</dbReference>
<evidence type="ECO:0000313" key="4">
    <source>
        <dbReference type="Proteomes" id="UP000003452"/>
    </source>
</evidence>
<keyword evidence="1" id="KW-0853">WD repeat</keyword>
<feature type="domain" description="Peptidase C14 caspase" evidence="2">
    <location>
        <begin position="728"/>
        <end position="991"/>
    </location>
</feature>
<dbReference type="Pfam" id="PF00656">
    <property type="entry name" value="Peptidase_C14"/>
    <property type="match status" value="1"/>
</dbReference>
<dbReference type="eggNOG" id="COG4249">
    <property type="taxonomic scope" value="Bacteria"/>
</dbReference>
<dbReference type="SMART" id="SM00320">
    <property type="entry name" value="WD40"/>
    <property type="match status" value="3"/>
</dbReference>
<dbReference type="PROSITE" id="PS50082">
    <property type="entry name" value="WD_REPEATS_2"/>
    <property type="match status" value="1"/>
</dbReference>
<dbReference type="EMBL" id="ABQC02000012">
    <property type="protein sequence ID" value="EDY96536.1"/>
    <property type="molecule type" value="Genomic_DNA"/>
</dbReference>
<reference evidence="3 4" key="1">
    <citation type="submission" date="2008-08" db="EMBL/GenBank/DDBJ databases">
        <title>Draft genome sequence of Bacteroides plebeius (DSM 17135).</title>
        <authorList>
            <person name="Sudarsanam P."/>
            <person name="Ley R."/>
            <person name="Guruge J."/>
            <person name="Turnbaugh P.J."/>
            <person name="Mahowald M."/>
            <person name="Liep D."/>
            <person name="Gordon J."/>
        </authorList>
    </citation>
    <scope>NUCLEOTIDE SEQUENCE [LARGE SCALE GENOMIC DNA]</scope>
    <source>
        <strain evidence="4">DSM 17135 / JCM 12973 / M2</strain>
    </source>
</reference>
<protein>
    <submittedName>
        <fullName evidence="3">Caspase domain protein</fullName>
    </submittedName>
</protein>
<dbReference type="SUPFAM" id="SSF52129">
    <property type="entry name" value="Caspase-like"/>
    <property type="match status" value="1"/>
</dbReference>
<dbReference type="Gene3D" id="2.130.10.10">
    <property type="entry name" value="YVTN repeat-like/Quinoprotein amine dehydrogenase"/>
    <property type="match status" value="1"/>
</dbReference>
<dbReference type="Pfam" id="PF00400">
    <property type="entry name" value="WD40"/>
    <property type="match status" value="1"/>
</dbReference>
<comment type="caution">
    <text evidence="3">The sequence shown here is derived from an EMBL/GenBank/DDBJ whole genome shotgun (WGS) entry which is preliminary data.</text>
</comment>
<dbReference type="AlphaFoldDB" id="B5CW89"/>
<dbReference type="GO" id="GO:0006508">
    <property type="term" value="P:proteolysis"/>
    <property type="evidence" value="ECO:0007669"/>
    <property type="project" value="InterPro"/>
</dbReference>
<dbReference type="InterPro" id="IPR036322">
    <property type="entry name" value="WD40_repeat_dom_sf"/>
</dbReference>
<sequence>MLQYCTSRVFEFFKQVLNLLNTNVCRDFLNNCIEIKNILMRKVLIIIYIFQLFSLMSQAQGVVEKNDSVTTIVQSGHMIGAIDISADQKYALTTDRHTIALWDLEKRRIIRLVSLPNRLVQFHPLNPTWMMVNPVDDYSLNGQGSYYTYNIFTGKRLGVRKAKDINFRNRWMDNFLLEHKNATITIKSKQSKRVIGVLNSHTGIRTGRITLNLNDSLLMQTGLRPLVWDLKNAKFLRQIPYIDFLKKDNNLYFKDYYTIPLPKSDKFNIKRGRYQYGYRAIYEGYFTKNDELLLGGYNANITRWSIDGRLLGTIKTDGAPIFAFSDNGKYRVAATYEGLNMGRVSDKKLKDCKVFNEQSGYKLQYQVSSAFRKDYFVTGGDDLYLLMGKFGKPDFRKKMLYLDFQPMCYDIDDSEQTILLSGEYGRLQEVPIDSPSKYIKYFTTEFKRSRVECCLYLDNDWIAAGCTDGVIGFWKRGIQEAQQWSYVHRNEVTDMKLSHDGKWFISADGTGMIRIWDAKKHTPIVDMHYLSTENDYVFITPDNYYKASKGAYEMMHFVKGMQVLSFDQFDLIYNRPDIILQRLGQPKDKTMPYYFAWKKRLQRMGYTEEMLSTEIHAPELKVTNKENLPQSTTKRKVNIDILATDSKYKLSHLFVSLNGVPIYGKQGKSIGDSVPSIYKKQLALTLCQGNNHIEISCMNEKGVESYREQIEVFCDTAIVKPRLFVASIGVSQYEQGGFNLNYAAKDAVDFLAMMEIEGKDRFASIEKMLLTNEEFSKNSVTRLKRFFAQAERDDVVMLFYAGHGVLNSDMDYYLGTYAMDFDMPQSNGLRYDDFESCLDNTESVHRFCFIDACHSGELDKEDYLSDNVVMKPVGKLAFRNAGNGLRKVKGHGVKQVQTLFNELFVDVRWGVGATVLTSAGGMEVSLEGNDWKNGLFTWCLKKGIQERAADGNGDGKINIHELTDYVSREVNRLSDGLQTPCVRQENRQQDFIIIN</sequence>
<dbReference type="InterPro" id="IPR018247">
    <property type="entry name" value="EF_Hand_1_Ca_BS"/>
</dbReference>
<name>B5CW89_PHOPM</name>
<dbReference type="InterPro" id="IPR011600">
    <property type="entry name" value="Pept_C14_caspase"/>
</dbReference>
<reference evidence="3 4" key="2">
    <citation type="submission" date="2008-08" db="EMBL/GenBank/DDBJ databases">
        <authorList>
            <person name="Fulton L."/>
            <person name="Clifton S."/>
            <person name="Fulton B."/>
            <person name="Xu J."/>
            <person name="Minx P."/>
            <person name="Pepin K.H."/>
            <person name="Johnson M."/>
            <person name="Thiruvilangam P."/>
            <person name="Bhonagiri V."/>
            <person name="Nash W.E."/>
            <person name="Mardis E.R."/>
            <person name="Wilson R.K."/>
        </authorList>
    </citation>
    <scope>NUCLEOTIDE SEQUENCE [LARGE SCALE GENOMIC DNA]</scope>
    <source>
        <strain evidence="4">DSM 17135 / JCM 12973 / M2</strain>
    </source>
</reference>
<dbReference type="PROSITE" id="PS00018">
    <property type="entry name" value="EF_HAND_1"/>
    <property type="match status" value="1"/>
</dbReference>
<proteinExistence type="predicted"/>
<dbReference type="SUPFAM" id="SSF50978">
    <property type="entry name" value="WD40 repeat-like"/>
    <property type="match status" value="1"/>
</dbReference>
<dbReference type="InterPro" id="IPR029030">
    <property type="entry name" value="Caspase-like_dom_sf"/>
</dbReference>
<dbReference type="InterPro" id="IPR001680">
    <property type="entry name" value="WD40_rpt"/>
</dbReference>
<organism evidence="3 4">
    <name type="scientific">Phocaeicola plebeius (strain DSM 17135 / JCM 12973 / CCUG 54634 / M2)</name>
    <name type="common">Bacteroides plebeius</name>
    <dbReference type="NCBI Taxonomy" id="484018"/>
    <lineage>
        <taxon>Bacteria</taxon>
        <taxon>Pseudomonadati</taxon>
        <taxon>Bacteroidota</taxon>
        <taxon>Bacteroidia</taxon>
        <taxon>Bacteroidales</taxon>
        <taxon>Bacteroidaceae</taxon>
        <taxon>Phocaeicola</taxon>
    </lineage>
</organism>
<dbReference type="Gene3D" id="3.40.50.1460">
    <property type="match status" value="1"/>
</dbReference>
<dbReference type="GO" id="GO:0004197">
    <property type="term" value="F:cysteine-type endopeptidase activity"/>
    <property type="evidence" value="ECO:0007669"/>
    <property type="project" value="InterPro"/>
</dbReference>
<dbReference type="HOGENOM" id="CLU_300673_0_0_10"/>
<evidence type="ECO:0000313" key="3">
    <source>
        <dbReference type="EMBL" id="EDY96536.1"/>
    </source>
</evidence>